<dbReference type="InterPro" id="IPR036388">
    <property type="entry name" value="WH-like_DNA-bd_sf"/>
</dbReference>
<dbReference type="InterPro" id="IPR013249">
    <property type="entry name" value="RNA_pol_sigma70_r4_t2"/>
</dbReference>
<feature type="domain" description="RNA polymerase sigma-70 region 2" evidence="5">
    <location>
        <begin position="27"/>
        <end position="94"/>
    </location>
</feature>
<reference evidence="7" key="1">
    <citation type="submission" date="2018-06" db="EMBL/GenBank/DDBJ databases">
        <authorList>
            <person name="Zhirakovskaya E."/>
        </authorList>
    </citation>
    <scope>NUCLEOTIDE SEQUENCE</scope>
</reference>
<name>A0A3B0U437_9ZZZZ</name>
<evidence type="ECO:0000256" key="3">
    <source>
        <dbReference type="ARBA" id="ARBA00023082"/>
    </source>
</evidence>
<dbReference type="Gene3D" id="1.10.1740.10">
    <property type="match status" value="1"/>
</dbReference>
<dbReference type="Pfam" id="PF04542">
    <property type="entry name" value="Sigma70_r2"/>
    <property type="match status" value="1"/>
</dbReference>
<dbReference type="EMBL" id="UOEP01000140">
    <property type="protein sequence ID" value="VAW21282.1"/>
    <property type="molecule type" value="Genomic_DNA"/>
</dbReference>
<accession>A0A3B0U437</accession>
<evidence type="ECO:0000256" key="4">
    <source>
        <dbReference type="ARBA" id="ARBA00023163"/>
    </source>
</evidence>
<dbReference type="InterPro" id="IPR007627">
    <property type="entry name" value="RNA_pol_sigma70_r2"/>
</dbReference>
<dbReference type="SUPFAM" id="SSF88946">
    <property type="entry name" value="Sigma2 domain of RNA polymerase sigma factors"/>
    <property type="match status" value="1"/>
</dbReference>
<dbReference type="NCBIfam" id="TIGR02937">
    <property type="entry name" value="sigma70-ECF"/>
    <property type="match status" value="1"/>
</dbReference>
<keyword evidence="3" id="KW-0731">Sigma factor</keyword>
<dbReference type="InterPro" id="IPR039425">
    <property type="entry name" value="RNA_pol_sigma-70-like"/>
</dbReference>
<dbReference type="GO" id="GO:0016987">
    <property type="term" value="F:sigma factor activity"/>
    <property type="evidence" value="ECO:0007669"/>
    <property type="project" value="UniProtKB-KW"/>
</dbReference>
<sequence>MHITNNEPDKNLWEDVRKGSDAAFEKLYLQYVRLLYRYGLKFTSQGQLIEDCIQELFSGIIKYHKTLSHTDNIKYYLLRSFKNKLIRILKKEQKYSVDEDNNYYFEVQFSIEHEIMQTEEERNRKKLLANAVKKLSSRQKEAIYLRYTNQLEYEEISSIMGMEVESCRNIIYKAIKTLRERIKETT</sequence>
<dbReference type="Pfam" id="PF08281">
    <property type="entry name" value="Sigma70_r4_2"/>
    <property type="match status" value="1"/>
</dbReference>
<dbReference type="PANTHER" id="PTHR43133:SF46">
    <property type="entry name" value="RNA POLYMERASE SIGMA-70 FACTOR ECF SUBFAMILY"/>
    <property type="match status" value="1"/>
</dbReference>
<dbReference type="CDD" id="cd06171">
    <property type="entry name" value="Sigma70_r4"/>
    <property type="match status" value="1"/>
</dbReference>
<dbReference type="Gene3D" id="1.10.10.10">
    <property type="entry name" value="Winged helix-like DNA-binding domain superfamily/Winged helix DNA-binding domain"/>
    <property type="match status" value="1"/>
</dbReference>
<dbReference type="InterPro" id="IPR013324">
    <property type="entry name" value="RNA_pol_sigma_r3/r4-like"/>
</dbReference>
<dbReference type="GO" id="GO:0006352">
    <property type="term" value="P:DNA-templated transcription initiation"/>
    <property type="evidence" value="ECO:0007669"/>
    <property type="project" value="InterPro"/>
</dbReference>
<proteinExistence type="inferred from homology"/>
<keyword evidence="4" id="KW-0804">Transcription</keyword>
<keyword evidence="2" id="KW-0805">Transcription regulation</keyword>
<gene>
    <name evidence="7" type="ORF">MNBD_BACTEROID01-1534</name>
</gene>
<evidence type="ECO:0000259" key="6">
    <source>
        <dbReference type="Pfam" id="PF08281"/>
    </source>
</evidence>
<dbReference type="AlphaFoldDB" id="A0A3B0U437"/>
<dbReference type="InterPro" id="IPR013325">
    <property type="entry name" value="RNA_pol_sigma_r2"/>
</dbReference>
<evidence type="ECO:0000313" key="7">
    <source>
        <dbReference type="EMBL" id="VAW21282.1"/>
    </source>
</evidence>
<dbReference type="InterPro" id="IPR014284">
    <property type="entry name" value="RNA_pol_sigma-70_dom"/>
</dbReference>
<organism evidence="7">
    <name type="scientific">hydrothermal vent metagenome</name>
    <dbReference type="NCBI Taxonomy" id="652676"/>
    <lineage>
        <taxon>unclassified sequences</taxon>
        <taxon>metagenomes</taxon>
        <taxon>ecological metagenomes</taxon>
    </lineage>
</organism>
<evidence type="ECO:0008006" key="8">
    <source>
        <dbReference type="Google" id="ProtNLM"/>
    </source>
</evidence>
<evidence type="ECO:0000259" key="5">
    <source>
        <dbReference type="Pfam" id="PF04542"/>
    </source>
</evidence>
<feature type="domain" description="RNA polymerase sigma factor 70 region 4 type 2" evidence="6">
    <location>
        <begin position="127"/>
        <end position="178"/>
    </location>
</feature>
<evidence type="ECO:0000256" key="1">
    <source>
        <dbReference type="ARBA" id="ARBA00010641"/>
    </source>
</evidence>
<dbReference type="PANTHER" id="PTHR43133">
    <property type="entry name" value="RNA POLYMERASE ECF-TYPE SIGMA FACTO"/>
    <property type="match status" value="1"/>
</dbReference>
<evidence type="ECO:0000256" key="2">
    <source>
        <dbReference type="ARBA" id="ARBA00023015"/>
    </source>
</evidence>
<comment type="similarity">
    <text evidence="1">Belongs to the sigma-70 factor family. ECF subfamily.</text>
</comment>
<protein>
    <recommendedName>
        <fullName evidence="8">RNA polymerase ECF-type sigma factor</fullName>
    </recommendedName>
</protein>
<dbReference type="GO" id="GO:0003677">
    <property type="term" value="F:DNA binding"/>
    <property type="evidence" value="ECO:0007669"/>
    <property type="project" value="InterPro"/>
</dbReference>
<dbReference type="SUPFAM" id="SSF88659">
    <property type="entry name" value="Sigma3 and sigma4 domains of RNA polymerase sigma factors"/>
    <property type="match status" value="1"/>
</dbReference>